<accession>A0A085UL18</accession>
<dbReference type="InterPro" id="IPR051734">
    <property type="entry name" value="VapB_TA_antitoxins"/>
</dbReference>
<dbReference type="Gene3D" id="2.10.260.10">
    <property type="match status" value="1"/>
</dbReference>
<dbReference type="EMBL" id="JPQT01000183">
    <property type="protein sequence ID" value="KFE43881.1"/>
    <property type="molecule type" value="Genomic_DNA"/>
</dbReference>
<protein>
    <submittedName>
        <fullName evidence="2">Antitoxin</fullName>
    </submittedName>
</protein>
<evidence type="ECO:0000313" key="2">
    <source>
        <dbReference type="EMBL" id="KFE43881.1"/>
    </source>
</evidence>
<dbReference type="PANTHER" id="PTHR37550:SF3">
    <property type="entry name" value="ANTITOXIN VAPB1"/>
    <property type="match status" value="1"/>
</dbReference>
<name>A0A085UL18_PSESX</name>
<reference evidence="2 3" key="1">
    <citation type="submission" date="2014-07" db="EMBL/GenBank/DDBJ databases">
        <title>Draft Genome Sequences of Environmental Pseudomonas syringae strains.</title>
        <authorList>
            <person name="Baltrus D.A."/>
            <person name="Berge O."/>
            <person name="Morris C."/>
        </authorList>
    </citation>
    <scope>NUCLEOTIDE SEQUENCE [LARGE SCALE GENOMIC DNA]</scope>
    <source>
        <strain evidence="2 3">CEB003</strain>
    </source>
</reference>
<comment type="caution">
    <text evidence="2">The sequence shown here is derived from an EMBL/GenBank/DDBJ whole genome shotgun (WGS) entry which is preliminary data.</text>
</comment>
<dbReference type="InterPro" id="IPR047976">
    <property type="entry name" value="Anti_VapB2-like"/>
</dbReference>
<gene>
    <name evidence="2" type="ORF">IV02_30995</name>
</gene>
<dbReference type="Proteomes" id="UP000028643">
    <property type="component" value="Unassembled WGS sequence"/>
</dbReference>
<dbReference type="AlphaFoldDB" id="A0A085UL18"/>
<dbReference type="NCBIfam" id="NF040493">
    <property type="entry name" value="TA_anti_VapB"/>
    <property type="match status" value="1"/>
</dbReference>
<dbReference type="PANTHER" id="PTHR37550">
    <property type="entry name" value="ANTITOXIN VAPB1"/>
    <property type="match status" value="1"/>
</dbReference>
<evidence type="ECO:0000313" key="3">
    <source>
        <dbReference type="Proteomes" id="UP000028643"/>
    </source>
</evidence>
<proteinExistence type="predicted"/>
<sequence length="82" mass="9093">MEQSTVFKSNRSQVIRLPEALALPDDVKYVDIVAVGRTRIVTPAGESWNSWFDAENITVDFMDERNQPSERSATSSSSPSSS</sequence>
<feature type="compositionally biased region" description="Low complexity" evidence="1">
    <location>
        <begin position="69"/>
        <end position="82"/>
    </location>
</feature>
<evidence type="ECO:0000256" key="1">
    <source>
        <dbReference type="SAM" id="MobiDB-lite"/>
    </source>
</evidence>
<organism evidence="2 3">
    <name type="scientific">Pseudomonas syringae</name>
    <dbReference type="NCBI Taxonomy" id="317"/>
    <lineage>
        <taxon>Bacteria</taxon>
        <taxon>Pseudomonadati</taxon>
        <taxon>Pseudomonadota</taxon>
        <taxon>Gammaproteobacteria</taxon>
        <taxon>Pseudomonadales</taxon>
        <taxon>Pseudomonadaceae</taxon>
        <taxon>Pseudomonas</taxon>
    </lineage>
</organism>
<dbReference type="PATRIC" id="fig|317.174.peg.6323"/>
<dbReference type="RefSeq" id="WP_047579929.1">
    <property type="nucleotide sequence ID" value="NZ_JPQT01000183.1"/>
</dbReference>
<feature type="region of interest" description="Disordered" evidence="1">
    <location>
        <begin position="62"/>
        <end position="82"/>
    </location>
</feature>